<evidence type="ECO:0000313" key="2">
    <source>
        <dbReference type="Proteomes" id="UP001152872"/>
    </source>
</evidence>
<name>A0A9X4RGL6_9CYAN</name>
<gene>
    <name evidence="1" type="ORF">FEV09_02745</name>
</gene>
<evidence type="ECO:0000313" key="1">
    <source>
        <dbReference type="EMBL" id="MDG3493467.1"/>
    </source>
</evidence>
<keyword evidence="2" id="KW-1185">Reference proteome</keyword>
<evidence type="ECO:0008006" key="3">
    <source>
        <dbReference type="Google" id="ProtNLM"/>
    </source>
</evidence>
<dbReference type="Gene3D" id="3.40.50.12580">
    <property type="match status" value="1"/>
</dbReference>
<dbReference type="SUPFAM" id="SSF53756">
    <property type="entry name" value="UDP-Glycosyltransferase/glycogen phosphorylase"/>
    <property type="match status" value="1"/>
</dbReference>
<proteinExistence type="predicted"/>
<accession>A0A9X4RGL6</accession>
<protein>
    <recommendedName>
        <fullName evidence="3">Capsule biosynthesis protein</fullName>
    </recommendedName>
</protein>
<dbReference type="Proteomes" id="UP001152872">
    <property type="component" value="Unassembled WGS sequence"/>
</dbReference>
<dbReference type="RefSeq" id="WP_009625507.1">
    <property type="nucleotide sequence ID" value="NZ_VBTY01000012.1"/>
</dbReference>
<dbReference type="EMBL" id="VBTY01000012">
    <property type="protein sequence ID" value="MDG3493467.1"/>
    <property type="molecule type" value="Genomic_DNA"/>
</dbReference>
<comment type="caution">
    <text evidence="1">The sequence shown here is derived from an EMBL/GenBank/DDBJ whole genome shotgun (WGS) entry which is preliminary data.</text>
</comment>
<dbReference type="InterPro" id="IPR043148">
    <property type="entry name" value="TagF_C"/>
</dbReference>
<dbReference type="AlphaFoldDB" id="A0A9X4RGL6"/>
<sequence length="605" mass="69788">MKNSLKIIFFAPHTATWVTAFPEALIAETLLQEGHEIIYITCGELFNNYCVCMSAYGLSQDSPTIDKNDICLTCNTNKKVIRQNFKFEGYDLIDKLTLDDVSLIESTISKVTKENFWDLSIANLEIGKFALYEVLLKHKKSNLVFSDNEWSSYLSALKNTLASFLACRHILDQEKPDRVITYNSLYSVNRVFLGLAQLQGISTYFLHAGANLSDRLETILIGKNSTFSFYQELKNYWTIYQNQACSQKLVKKVTDHFLSLFDGQHFLVYSLPRKGSPIDIRLHFGIQENQKILVATMSSYDEIFAAEMSGVISNEHDLIFPKQIDWIKSLVDFAESRPDLFLIVRLHPREFPNRRDSVKAAHALAIQELLQNSPKNVRANYPSDNISLYDLAEHTDLCLNAWSSAGEEMSFLGIPVVIYSRELMFYPPDLHYVATSKNDFFSKIDEALADGWDFERIRMGYRWHVLKLERCAFNISESFTSEESSIQSRNKHISPLSIVKKFYTKARAKLSSNYKLKYNYNKRTNDCHNRANCLKSSNQINSLIAESKNTMLDLPQTDHEVVSSEQETLYIKEEIMRLIKVLYRYYPSLVQPNTLREKLLKLINE</sequence>
<organism evidence="1 2">
    <name type="scientific">Pseudanabaena catenata USMAC16</name>
    <dbReference type="NCBI Taxonomy" id="1855837"/>
    <lineage>
        <taxon>Bacteria</taxon>
        <taxon>Bacillati</taxon>
        <taxon>Cyanobacteriota</taxon>
        <taxon>Cyanophyceae</taxon>
        <taxon>Pseudanabaenales</taxon>
        <taxon>Pseudanabaenaceae</taxon>
        <taxon>Pseudanabaena</taxon>
    </lineage>
</organism>
<reference evidence="1" key="1">
    <citation type="submission" date="2019-05" db="EMBL/GenBank/DDBJ databases">
        <title>Whole genome sequencing of Pseudanabaena catenata USMAC16.</title>
        <authorList>
            <person name="Khan Z."/>
            <person name="Omar W.M."/>
            <person name="Convey P."/>
            <person name="Merican F."/>
            <person name="Najimudin N."/>
        </authorList>
    </citation>
    <scope>NUCLEOTIDE SEQUENCE</scope>
    <source>
        <strain evidence="1">USMAC16</strain>
    </source>
</reference>